<dbReference type="SUPFAM" id="SSF46785">
    <property type="entry name" value="Winged helix' DNA-binding domain"/>
    <property type="match status" value="2"/>
</dbReference>
<dbReference type="Proteomes" id="UP000006844">
    <property type="component" value="Chromosome"/>
</dbReference>
<evidence type="ECO:0000313" key="6">
    <source>
        <dbReference type="Proteomes" id="UP000006844"/>
    </source>
</evidence>
<dbReference type="SMART" id="SM00895">
    <property type="entry name" value="FCD"/>
    <property type="match status" value="1"/>
</dbReference>
<dbReference type="PANTHER" id="PTHR43537">
    <property type="entry name" value="TRANSCRIPTIONAL REGULATOR, GNTR FAMILY"/>
    <property type="match status" value="1"/>
</dbReference>
<dbReference type="InterPro" id="IPR000524">
    <property type="entry name" value="Tscrpt_reg_HTH_GntR"/>
</dbReference>
<dbReference type="SUPFAM" id="SSF48008">
    <property type="entry name" value="GntR ligand-binding domain-like"/>
    <property type="match status" value="1"/>
</dbReference>
<dbReference type="PROSITE" id="PS50949">
    <property type="entry name" value="HTH_GNTR"/>
    <property type="match status" value="1"/>
</dbReference>
<dbReference type="KEGG" id="tsa:AciPR4_2805"/>
<dbReference type="Pfam" id="PF00392">
    <property type="entry name" value="GntR"/>
    <property type="match status" value="1"/>
</dbReference>
<dbReference type="AlphaFoldDB" id="E8V3G5"/>
<dbReference type="HOGENOM" id="CLU_059389_0_0_0"/>
<evidence type="ECO:0000256" key="3">
    <source>
        <dbReference type="ARBA" id="ARBA00023163"/>
    </source>
</evidence>
<evidence type="ECO:0000259" key="4">
    <source>
        <dbReference type="PROSITE" id="PS50949"/>
    </source>
</evidence>
<dbReference type="GO" id="GO:0003700">
    <property type="term" value="F:DNA-binding transcription factor activity"/>
    <property type="evidence" value="ECO:0007669"/>
    <property type="project" value="InterPro"/>
</dbReference>
<dbReference type="InterPro" id="IPR036390">
    <property type="entry name" value="WH_DNA-bd_sf"/>
</dbReference>
<dbReference type="GO" id="GO:0003677">
    <property type="term" value="F:DNA binding"/>
    <property type="evidence" value="ECO:0007669"/>
    <property type="project" value="UniProtKB-KW"/>
</dbReference>
<reference evidence="5 6" key="1">
    <citation type="journal article" date="2012" name="Stand. Genomic Sci.">
        <title>Complete genome sequence of Terriglobus saanensis type strain SP1PR4(T), an Acidobacteria from tundra soil.</title>
        <authorList>
            <person name="Rawat S.R."/>
            <person name="Mannisto M.K."/>
            <person name="Starovoytov V."/>
            <person name="Goodwin L."/>
            <person name="Nolan M."/>
            <person name="Hauser L."/>
            <person name="Land M."/>
            <person name="Davenport K.W."/>
            <person name="Woyke T."/>
            <person name="Haggblom M.M."/>
        </authorList>
    </citation>
    <scope>NUCLEOTIDE SEQUENCE</scope>
    <source>
        <strain evidence="6">ATCC BAA-1853 / DSM 23119 / SP1PR4</strain>
    </source>
</reference>
<dbReference type="Gene3D" id="1.20.120.530">
    <property type="entry name" value="GntR ligand-binding domain-like"/>
    <property type="match status" value="1"/>
</dbReference>
<dbReference type="CDD" id="cd07377">
    <property type="entry name" value="WHTH_GntR"/>
    <property type="match status" value="1"/>
</dbReference>
<sequence length="315" mass="36185">MKRKQSRSETESSALPTQLASQIVELLRTTKRKAEEHLAEQEFADAFRVSRTPVREAFRLLEEMNVLEKRPNRGYFLLRDADAFEHQHLQAGETDDRVYFDIAADRLSGALPERFTENQLMRHYDVSRSRLVKYLLRMQHEGWLERLPGHGWEFQPTLSSPEVYEQSFRFRLLIEPVALLEPGYTLSTDAIADLRNQQQAMLDGGIFSYSRSHTFQIGAAFHETLVAGAQNPFLLESIRRVNRLRRLMEYRLTAGRSRMIQQCKEHLALLDLVESGDLQAASAFLQKHLEGARTQKIGLAQKAGSALTRVTSKDL</sequence>
<evidence type="ECO:0000256" key="2">
    <source>
        <dbReference type="ARBA" id="ARBA00023125"/>
    </source>
</evidence>
<accession>E8V3G5</accession>
<proteinExistence type="predicted"/>
<keyword evidence="6" id="KW-1185">Reference proteome</keyword>
<evidence type="ECO:0000256" key="1">
    <source>
        <dbReference type="ARBA" id="ARBA00023015"/>
    </source>
</evidence>
<dbReference type="InterPro" id="IPR036388">
    <property type="entry name" value="WH-like_DNA-bd_sf"/>
</dbReference>
<keyword evidence="2" id="KW-0238">DNA-binding</keyword>
<organism evidence="5 6">
    <name type="scientific">Terriglobus saanensis (strain ATCC BAA-1853 / DSM 23119 / SP1PR4)</name>
    <dbReference type="NCBI Taxonomy" id="401053"/>
    <lineage>
        <taxon>Bacteria</taxon>
        <taxon>Pseudomonadati</taxon>
        <taxon>Acidobacteriota</taxon>
        <taxon>Terriglobia</taxon>
        <taxon>Terriglobales</taxon>
        <taxon>Acidobacteriaceae</taxon>
        <taxon>Terriglobus</taxon>
    </lineage>
</organism>
<keyword evidence="1" id="KW-0805">Transcription regulation</keyword>
<name>E8V3G5_TERSS</name>
<dbReference type="InterPro" id="IPR008920">
    <property type="entry name" value="TF_FadR/GntR_C"/>
</dbReference>
<dbReference type="PANTHER" id="PTHR43537:SF5">
    <property type="entry name" value="UXU OPERON TRANSCRIPTIONAL REGULATOR"/>
    <property type="match status" value="1"/>
</dbReference>
<feature type="domain" description="HTH gntR-type" evidence="4">
    <location>
        <begin position="13"/>
        <end position="80"/>
    </location>
</feature>
<dbReference type="InterPro" id="IPR011711">
    <property type="entry name" value="GntR_C"/>
</dbReference>
<dbReference type="STRING" id="401053.AciPR4_2805"/>
<dbReference type="EMBL" id="CP002467">
    <property type="protein sequence ID" value="ADV83578.1"/>
    <property type="molecule type" value="Genomic_DNA"/>
</dbReference>
<keyword evidence="3" id="KW-0804">Transcription</keyword>
<dbReference type="eggNOG" id="COG1802">
    <property type="taxonomic scope" value="Bacteria"/>
</dbReference>
<dbReference type="SMART" id="SM00345">
    <property type="entry name" value="HTH_GNTR"/>
    <property type="match status" value="2"/>
</dbReference>
<dbReference type="Gene3D" id="1.10.10.10">
    <property type="entry name" value="Winged helix-like DNA-binding domain superfamily/Winged helix DNA-binding domain"/>
    <property type="match status" value="2"/>
</dbReference>
<evidence type="ECO:0000313" key="5">
    <source>
        <dbReference type="EMBL" id="ADV83578.1"/>
    </source>
</evidence>
<protein>
    <submittedName>
        <fullName evidence="5">Transcriptional regulator, GntR family</fullName>
    </submittedName>
</protein>
<gene>
    <name evidence="5" type="ordered locus">AciPR4_2805</name>
</gene>
<dbReference type="Pfam" id="PF07729">
    <property type="entry name" value="FCD"/>
    <property type="match status" value="1"/>
</dbReference>
<dbReference type="eggNOG" id="COG2188">
    <property type="taxonomic scope" value="Bacteria"/>
</dbReference>